<proteinExistence type="predicted"/>
<dbReference type="Proteomes" id="UP000238762">
    <property type="component" value="Unassembled WGS sequence"/>
</dbReference>
<dbReference type="Pfam" id="PF08852">
    <property type="entry name" value="DUF1822"/>
    <property type="match status" value="1"/>
</dbReference>
<dbReference type="EMBL" id="PVWJ01000125">
    <property type="protein sequence ID" value="PSB01185.1"/>
    <property type="molecule type" value="Genomic_DNA"/>
</dbReference>
<evidence type="ECO:0000313" key="2">
    <source>
        <dbReference type="Proteomes" id="UP000238762"/>
    </source>
</evidence>
<evidence type="ECO:0008006" key="3">
    <source>
        <dbReference type="Google" id="ProtNLM"/>
    </source>
</evidence>
<dbReference type="InterPro" id="IPR014951">
    <property type="entry name" value="DUF1822"/>
</dbReference>
<protein>
    <recommendedName>
        <fullName evidence="3">DUF1822 domain-containing protein</fullName>
    </recommendedName>
</protein>
<reference evidence="1 2" key="1">
    <citation type="submission" date="2018-02" db="EMBL/GenBank/DDBJ databases">
        <authorList>
            <person name="Cohen D.B."/>
            <person name="Kent A.D."/>
        </authorList>
    </citation>
    <scope>NUCLEOTIDE SEQUENCE [LARGE SCALE GENOMIC DNA]</scope>
    <source>
        <strain evidence="1 2">CCAP 1448/3</strain>
    </source>
</reference>
<organism evidence="1 2">
    <name type="scientific">Merismopedia glauca CCAP 1448/3</name>
    <dbReference type="NCBI Taxonomy" id="1296344"/>
    <lineage>
        <taxon>Bacteria</taxon>
        <taxon>Bacillati</taxon>
        <taxon>Cyanobacteriota</taxon>
        <taxon>Cyanophyceae</taxon>
        <taxon>Synechococcales</taxon>
        <taxon>Merismopediaceae</taxon>
        <taxon>Merismopedia</taxon>
    </lineage>
</organism>
<dbReference type="OrthoDB" id="512705at2"/>
<accession>A0A2T1BYS2</accession>
<keyword evidence="2" id="KW-1185">Reference proteome</keyword>
<dbReference type="RefSeq" id="WP_106290544.1">
    <property type="nucleotide sequence ID" value="NZ_CAWNTC010000158.1"/>
</dbReference>
<sequence>MNIAVKNNPKFHQLPLPIVSAAIADAEAIASELSNPAQAELAKRNVLAVWAVKSYLEMLGYETDLTTSLCRDPVALLAGIYIADLSVKGLGTIECLAIDPEASHIAIPDTEGEDRSAYLLMEVEAGENYGANLLGFWKTLPQERSLNALAISNSHLEAPEELIEYFCYIQMDRKKASVINKTPAISRLSDWIRGRFEEGWGAIEEVIDANFGRGAIARRYGLARGSSSKKPSSSYAIGRAKVYDFGLRLDRQAVALVIEFNPAVNRQVDVRVRVCPMGDSEYLPPHLKLKVTLNPDSAESESEEVISRDRDNWIQLELDETLGNKFRVEVSLGDAIISEDFEI</sequence>
<evidence type="ECO:0000313" key="1">
    <source>
        <dbReference type="EMBL" id="PSB01185.1"/>
    </source>
</evidence>
<reference evidence="1 2" key="2">
    <citation type="submission" date="2018-03" db="EMBL/GenBank/DDBJ databases">
        <title>The ancient ancestry and fast evolution of plastids.</title>
        <authorList>
            <person name="Moore K.R."/>
            <person name="Magnabosco C."/>
            <person name="Momper L."/>
            <person name="Gold D.A."/>
            <person name="Bosak T."/>
            <person name="Fournier G.P."/>
        </authorList>
    </citation>
    <scope>NUCLEOTIDE SEQUENCE [LARGE SCALE GENOMIC DNA]</scope>
    <source>
        <strain evidence="1 2">CCAP 1448/3</strain>
    </source>
</reference>
<name>A0A2T1BYS2_9CYAN</name>
<comment type="caution">
    <text evidence="1">The sequence shown here is derived from an EMBL/GenBank/DDBJ whole genome shotgun (WGS) entry which is preliminary data.</text>
</comment>
<gene>
    <name evidence="1" type="ORF">C7B64_19655</name>
</gene>
<dbReference type="AlphaFoldDB" id="A0A2T1BYS2"/>